<dbReference type="SMART" id="SM00490">
    <property type="entry name" value="HELICc"/>
    <property type="match status" value="1"/>
</dbReference>
<dbReference type="GO" id="GO:0003724">
    <property type="term" value="F:RNA helicase activity"/>
    <property type="evidence" value="ECO:0007669"/>
    <property type="project" value="UniProtKB-EC"/>
</dbReference>
<dbReference type="GO" id="GO:0005829">
    <property type="term" value="C:cytosol"/>
    <property type="evidence" value="ECO:0007669"/>
    <property type="project" value="TreeGrafter"/>
</dbReference>
<feature type="compositionally biased region" description="Basic residues" evidence="16">
    <location>
        <begin position="517"/>
        <end position="528"/>
    </location>
</feature>
<dbReference type="PROSITE" id="PS51194">
    <property type="entry name" value="HELICASE_CTER"/>
    <property type="match status" value="1"/>
</dbReference>
<accession>A0A9P8P9D2</accession>
<dbReference type="InterPro" id="IPR014014">
    <property type="entry name" value="RNA_helicase_DEAD_Q_motif"/>
</dbReference>
<keyword evidence="21" id="KW-1185">Reference proteome</keyword>
<evidence type="ECO:0000256" key="9">
    <source>
        <dbReference type="ARBA" id="ARBA00022884"/>
    </source>
</evidence>
<dbReference type="InterPro" id="IPR014001">
    <property type="entry name" value="Helicase_ATP-bd"/>
</dbReference>
<keyword evidence="8" id="KW-0067">ATP-binding</keyword>
<feature type="domain" description="DEAD-box RNA helicase Q" evidence="19">
    <location>
        <begin position="14"/>
        <end position="42"/>
    </location>
</feature>
<evidence type="ECO:0000256" key="5">
    <source>
        <dbReference type="ARBA" id="ARBA00022741"/>
    </source>
</evidence>
<sequence length="543" mass="61357">MSVSVSQDYVDDGVSFESFGLDARLIQAINKLGFEHPTLIQSQSIKLSLEERKDIIARASTGSGKTAAYCIPIVQSILTTVEAANGVQTLILVPTKELSNQVTEFLGQLTVFCGRSVRVLNLNDTVSDQVQTQLVKEGREVFVSTPAKLVSVLEKNKSLELSNLRFLVIDEVDLMVSYGYKDDLEKLKEFLGMKANTQVFLMSATLNEEVTELKEKFCNKPAILKLEDIDNDKRQLVQYYIKTSELDKFLLIYVILKLGLIKGKILLFVNELDRGYKLKLFLQNFGIKSCLLNSELPLNSRLHIVEEFNKNVYNLLIATDESNGEETSGEVGVSRGVDFKNVACVLNFDLPTSSKTYVHRVGRTARGGKSGMALSFVVAAKEWGKHKASSLASARRDEKVLARIERSQSRLGFELKPYQFNMKQVEAFRYRMEDSFRSITRAAVRDARLKEIKQELMASEKLKRHFEENPQDLVTLRHDKDLASVRADAHLKRVPAYLLPEGARPEEKKLGFVPFNKVRKGRGRKHGKKVDVLKGVSKRRRTK</sequence>
<reference evidence="20" key="2">
    <citation type="submission" date="2021-01" db="EMBL/GenBank/DDBJ databases">
        <authorList>
            <person name="Schikora-Tamarit M.A."/>
        </authorList>
    </citation>
    <scope>NUCLEOTIDE SEQUENCE</scope>
    <source>
        <strain evidence="20">CBS6075</strain>
    </source>
</reference>
<evidence type="ECO:0000259" key="17">
    <source>
        <dbReference type="PROSITE" id="PS51192"/>
    </source>
</evidence>
<feature type="domain" description="Helicase C-terminal" evidence="18">
    <location>
        <begin position="235"/>
        <end position="426"/>
    </location>
</feature>
<evidence type="ECO:0000256" key="11">
    <source>
        <dbReference type="ARBA" id="ARBA00038041"/>
    </source>
</evidence>
<keyword evidence="10" id="KW-0539">Nucleus</keyword>
<evidence type="ECO:0000256" key="16">
    <source>
        <dbReference type="SAM" id="MobiDB-lite"/>
    </source>
</evidence>
<dbReference type="CDD" id="cd18787">
    <property type="entry name" value="SF2_C_DEAD"/>
    <property type="match status" value="1"/>
</dbReference>
<dbReference type="InterPro" id="IPR001650">
    <property type="entry name" value="Helicase_C-like"/>
</dbReference>
<keyword evidence="6" id="KW-0378">Hydrolase</keyword>
<protein>
    <recommendedName>
        <fullName evidence="12">ATP-dependent RNA helicase DBP9</fullName>
        <ecNumber evidence="3">3.6.4.13</ecNumber>
    </recommendedName>
    <alternativeName>
        <fullName evidence="13">ATP-dependent RNA helicase dbp9</fullName>
    </alternativeName>
</protein>
<dbReference type="Proteomes" id="UP000769157">
    <property type="component" value="Unassembled WGS sequence"/>
</dbReference>
<organism evidence="20 21">
    <name type="scientific">Ogataea philodendri</name>
    <dbReference type="NCBI Taxonomy" id="1378263"/>
    <lineage>
        <taxon>Eukaryota</taxon>
        <taxon>Fungi</taxon>
        <taxon>Dikarya</taxon>
        <taxon>Ascomycota</taxon>
        <taxon>Saccharomycotina</taxon>
        <taxon>Pichiomycetes</taxon>
        <taxon>Pichiales</taxon>
        <taxon>Pichiaceae</taxon>
        <taxon>Ogataea</taxon>
    </lineage>
</organism>
<evidence type="ECO:0000256" key="1">
    <source>
        <dbReference type="ARBA" id="ARBA00003706"/>
    </source>
</evidence>
<evidence type="ECO:0000256" key="3">
    <source>
        <dbReference type="ARBA" id="ARBA00012552"/>
    </source>
</evidence>
<comment type="subcellular location">
    <subcellularLocation>
        <location evidence="2">Nucleus</location>
    </subcellularLocation>
</comment>
<dbReference type="Pfam" id="PF00270">
    <property type="entry name" value="DEAD"/>
    <property type="match status" value="1"/>
</dbReference>
<dbReference type="EMBL" id="JAEUBE010000183">
    <property type="protein sequence ID" value="KAH3667405.1"/>
    <property type="molecule type" value="Genomic_DNA"/>
</dbReference>
<dbReference type="GO" id="GO:0005634">
    <property type="term" value="C:nucleus"/>
    <property type="evidence" value="ECO:0007669"/>
    <property type="project" value="UniProtKB-SubCell"/>
</dbReference>
<dbReference type="PANTHER" id="PTHR47959:SF21">
    <property type="entry name" value="DEAD-BOX HELICASE 56"/>
    <property type="match status" value="1"/>
</dbReference>
<dbReference type="SMART" id="SM00487">
    <property type="entry name" value="DEXDc"/>
    <property type="match status" value="1"/>
</dbReference>
<feature type="short sequence motif" description="Q motif" evidence="15">
    <location>
        <begin position="14"/>
        <end position="42"/>
    </location>
</feature>
<evidence type="ECO:0000256" key="13">
    <source>
        <dbReference type="ARBA" id="ARBA00039616"/>
    </source>
</evidence>
<evidence type="ECO:0000256" key="6">
    <source>
        <dbReference type="ARBA" id="ARBA00022801"/>
    </source>
</evidence>
<evidence type="ECO:0000256" key="2">
    <source>
        <dbReference type="ARBA" id="ARBA00004123"/>
    </source>
</evidence>
<dbReference type="GO" id="GO:0005524">
    <property type="term" value="F:ATP binding"/>
    <property type="evidence" value="ECO:0007669"/>
    <property type="project" value="UniProtKB-KW"/>
</dbReference>
<dbReference type="GO" id="GO:0016787">
    <property type="term" value="F:hydrolase activity"/>
    <property type="evidence" value="ECO:0007669"/>
    <property type="project" value="UniProtKB-KW"/>
</dbReference>
<feature type="domain" description="Helicase ATP-binding" evidence="17">
    <location>
        <begin position="46"/>
        <end position="224"/>
    </location>
</feature>
<evidence type="ECO:0000256" key="8">
    <source>
        <dbReference type="ARBA" id="ARBA00022840"/>
    </source>
</evidence>
<evidence type="ECO:0000259" key="19">
    <source>
        <dbReference type="PROSITE" id="PS51195"/>
    </source>
</evidence>
<dbReference type="PANTHER" id="PTHR47959">
    <property type="entry name" value="ATP-DEPENDENT RNA HELICASE RHLE-RELATED"/>
    <property type="match status" value="1"/>
</dbReference>
<dbReference type="EC" id="3.6.4.13" evidence="3"/>
<dbReference type="RefSeq" id="XP_046062217.1">
    <property type="nucleotide sequence ID" value="XM_046203991.1"/>
</dbReference>
<comment type="function">
    <text evidence="1">ATP-binding RNA helicase involved in the biogenesis of 60S ribosomal subunits and is required for the normal formation of 25S and 5.8S rRNAs.</text>
</comment>
<dbReference type="GO" id="GO:0006364">
    <property type="term" value="P:rRNA processing"/>
    <property type="evidence" value="ECO:0007669"/>
    <property type="project" value="UniProtKB-ARBA"/>
</dbReference>
<feature type="region of interest" description="Disordered" evidence="16">
    <location>
        <begin position="517"/>
        <end position="543"/>
    </location>
</feature>
<proteinExistence type="inferred from homology"/>
<evidence type="ECO:0000259" key="18">
    <source>
        <dbReference type="PROSITE" id="PS51194"/>
    </source>
</evidence>
<keyword evidence="5" id="KW-0547">Nucleotide-binding</keyword>
<keyword evidence="7" id="KW-0347">Helicase</keyword>
<evidence type="ECO:0000313" key="21">
    <source>
        <dbReference type="Proteomes" id="UP000769157"/>
    </source>
</evidence>
<dbReference type="AlphaFoldDB" id="A0A9P8P9D2"/>
<evidence type="ECO:0000256" key="4">
    <source>
        <dbReference type="ARBA" id="ARBA00022517"/>
    </source>
</evidence>
<gene>
    <name evidence="20" type="ORF">OGAPHI_003054</name>
</gene>
<keyword evidence="9" id="KW-0694">RNA-binding</keyword>
<dbReference type="PROSITE" id="PS51195">
    <property type="entry name" value="Q_MOTIF"/>
    <property type="match status" value="1"/>
</dbReference>
<evidence type="ECO:0000256" key="10">
    <source>
        <dbReference type="ARBA" id="ARBA00023242"/>
    </source>
</evidence>
<evidence type="ECO:0000256" key="7">
    <source>
        <dbReference type="ARBA" id="ARBA00022806"/>
    </source>
</evidence>
<dbReference type="InterPro" id="IPR050079">
    <property type="entry name" value="DEAD_box_RNA_helicase"/>
</dbReference>
<evidence type="ECO:0000256" key="12">
    <source>
        <dbReference type="ARBA" id="ARBA00039233"/>
    </source>
</evidence>
<comment type="caution">
    <text evidence="20">The sequence shown here is derived from an EMBL/GenBank/DDBJ whole genome shotgun (WGS) entry which is preliminary data.</text>
</comment>
<dbReference type="CDD" id="cd17961">
    <property type="entry name" value="DEADc_DDX56"/>
    <property type="match status" value="1"/>
</dbReference>
<keyword evidence="4" id="KW-0690">Ribosome biogenesis</keyword>
<comment type="similarity">
    <text evidence="11">Belongs to the DEAD box helicase family. DDX56/DBP9 subfamily.</text>
</comment>
<dbReference type="GeneID" id="70235021"/>
<dbReference type="OrthoDB" id="1191041at2759"/>
<dbReference type="Gene3D" id="3.40.50.300">
    <property type="entry name" value="P-loop containing nucleotide triphosphate hydrolases"/>
    <property type="match status" value="2"/>
</dbReference>
<dbReference type="SUPFAM" id="SSF52540">
    <property type="entry name" value="P-loop containing nucleoside triphosphate hydrolases"/>
    <property type="match status" value="2"/>
</dbReference>
<evidence type="ECO:0000313" key="20">
    <source>
        <dbReference type="EMBL" id="KAH3667405.1"/>
    </source>
</evidence>
<evidence type="ECO:0000256" key="15">
    <source>
        <dbReference type="PROSITE-ProRule" id="PRU00552"/>
    </source>
</evidence>
<dbReference type="Pfam" id="PF00271">
    <property type="entry name" value="Helicase_C"/>
    <property type="match status" value="1"/>
</dbReference>
<evidence type="ECO:0000256" key="14">
    <source>
        <dbReference type="ARBA" id="ARBA00047984"/>
    </source>
</evidence>
<dbReference type="InterPro" id="IPR011545">
    <property type="entry name" value="DEAD/DEAH_box_helicase_dom"/>
</dbReference>
<dbReference type="GO" id="GO:0003723">
    <property type="term" value="F:RNA binding"/>
    <property type="evidence" value="ECO:0007669"/>
    <property type="project" value="UniProtKB-KW"/>
</dbReference>
<dbReference type="PROSITE" id="PS51192">
    <property type="entry name" value="HELICASE_ATP_BIND_1"/>
    <property type="match status" value="1"/>
</dbReference>
<reference evidence="20" key="1">
    <citation type="journal article" date="2021" name="Open Biol.">
        <title>Shared evolutionary footprints suggest mitochondrial oxidative damage underlies multiple complex I losses in fungi.</title>
        <authorList>
            <person name="Schikora-Tamarit M.A."/>
            <person name="Marcet-Houben M."/>
            <person name="Nosek J."/>
            <person name="Gabaldon T."/>
        </authorList>
    </citation>
    <scope>NUCLEOTIDE SEQUENCE</scope>
    <source>
        <strain evidence="20">CBS6075</strain>
    </source>
</reference>
<name>A0A9P8P9D2_9ASCO</name>
<dbReference type="InterPro" id="IPR027417">
    <property type="entry name" value="P-loop_NTPase"/>
</dbReference>
<comment type="catalytic activity">
    <reaction evidence="14">
        <text>ATP + H2O = ADP + phosphate + H(+)</text>
        <dbReference type="Rhea" id="RHEA:13065"/>
        <dbReference type="ChEBI" id="CHEBI:15377"/>
        <dbReference type="ChEBI" id="CHEBI:15378"/>
        <dbReference type="ChEBI" id="CHEBI:30616"/>
        <dbReference type="ChEBI" id="CHEBI:43474"/>
        <dbReference type="ChEBI" id="CHEBI:456216"/>
        <dbReference type="EC" id="3.6.4.13"/>
    </reaction>
</comment>